<gene>
    <name evidence="2" type="ORF">AMAG_01156</name>
</gene>
<organism evidence="2 3">
    <name type="scientific">Allomyces macrogynus (strain ATCC 38327)</name>
    <name type="common">Allomyces javanicus var. macrogynus</name>
    <dbReference type="NCBI Taxonomy" id="578462"/>
    <lineage>
        <taxon>Eukaryota</taxon>
        <taxon>Fungi</taxon>
        <taxon>Fungi incertae sedis</taxon>
        <taxon>Blastocladiomycota</taxon>
        <taxon>Blastocladiomycetes</taxon>
        <taxon>Blastocladiales</taxon>
        <taxon>Blastocladiaceae</taxon>
        <taxon>Allomyces</taxon>
    </lineage>
</organism>
<dbReference type="VEuPathDB" id="FungiDB:AMAG_01156"/>
<feature type="region of interest" description="Disordered" evidence="1">
    <location>
        <begin position="193"/>
        <end position="243"/>
    </location>
</feature>
<proteinExistence type="predicted"/>
<evidence type="ECO:0000313" key="3">
    <source>
        <dbReference type="Proteomes" id="UP000054350"/>
    </source>
</evidence>
<feature type="region of interest" description="Disordered" evidence="1">
    <location>
        <begin position="303"/>
        <end position="330"/>
    </location>
</feature>
<protein>
    <submittedName>
        <fullName evidence="2">Uncharacterized protein</fullName>
    </submittedName>
</protein>
<sequence length="389" mass="41235">MSWLPLPRTHLLLLPRPRLQATCPPQRPRPSTPRCRVRLASGGLAGSRRRAARRRGLARAWGPCRRCTQMRRRSQAAANRSAWDRRRLSVEVDPTLAQHETIRRHAQKLTAMRTTISRHKSLAAKMGHAALAATPPTILHRPDPLLASATDDAGASMTASMSSATQAAMALLARNPDDAETDDWAAALQAVGRRKSVAGPMGADRQSDTLTRSSSRSAPPTSGKLRRSGSTATAAHAPSRSRCSSTLYAEIAGPRDLPLGAADLMPRHNRLSAASTSGSDTVPYFVVPSRLLDPLHEAVDLALDDPQPLLPPPQPDPPAASGTEEPAVSLPPAVLVPSGLEGVPGVRARHASSHALGVRYWRPASLMGATATALMPPPTTTGGGQLTGQ</sequence>
<evidence type="ECO:0000256" key="1">
    <source>
        <dbReference type="SAM" id="MobiDB-lite"/>
    </source>
</evidence>
<feature type="compositionally biased region" description="Pro residues" evidence="1">
    <location>
        <begin position="308"/>
        <end position="318"/>
    </location>
</feature>
<feature type="compositionally biased region" description="Low complexity" evidence="1">
    <location>
        <begin position="211"/>
        <end position="222"/>
    </location>
</feature>
<dbReference type="OrthoDB" id="10400197at2759"/>
<keyword evidence="3" id="KW-1185">Reference proteome</keyword>
<dbReference type="AlphaFoldDB" id="A0A0L0RY08"/>
<reference evidence="3" key="2">
    <citation type="submission" date="2009-11" db="EMBL/GenBank/DDBJ databases">
        <title>The Genome Sequence of Allomyces macrogynus strain ATCC 38327.</title>
        <authorList>
            <consortium name="The Broad Institute Genome Sequencing Platform"/>
            <person name="Russ C."/>
            <person name="Cuomo C."/>
            <person name="Shea T."/>
            <person name="Young S.K."/>
            <person name="Zeng Q."/>
            <person name="Koehrsen M."/>
            <person name="Haas B."/>
            <person name="Borodovsky M."/>
            <person name="Guigo R."/>
            <person name="Alvarado L."/>
            <person name="Berlin A."/>
            <person name="Borenstein D."/>
            <person name="Chen Z."/>
            <person name="Engels R."/>
            <person name="Freedman E."/>
            <person name="Gellesch M."/>
            <person name="Goldberg J."/>
            <person name="Griggs A."/>
            <person name="Gujja S."/>
            <person name="Heiman D."/>
            <person name="Hepburn T."/>
            <person name="Howarth C."/>
            <person name="Jen D."/>
            <person name="Larson L."/>
            <person name="Lewis B."/>
            <person name="Mehta T."/>
            <person name="Park D."/>
            <person name="Pearson M."/>
            <person name="Roberts A."/>
            <person name="Saif S."/>
            <person name="Shenoy N."/>
            <person name="Sisk P."/>
            <person name="Stolte C."/>
            <person name="Sykes S."/>
            <person name="Walk T."/>
            <person name="White J."/>
            <person name="Yandava C."/>
            <person name="Burger G."/>
            <person name="Gray M.W."/>
            <person name="Holland P.W.H."/>
            <person name="King N."/>
            <person name="Lang F.B.F."/>
            <person name="Roger A.J."/>
            <person name="Ruiz-Trillo I."/>
            <person name="Lander E."/>
            <person name="Nusbaum C."/>
        </authorList>
    </citation>
    <scope>NUCLEOTIDE SEQUENCE [LARGE SCALE GENOMIC DNA]</scope>
    <source>
        <strain evidence="3">ATCC 38327</strain>
    </source>
</reference>
<accession>A0A0L0RY08</accession>
<reference evidence="2 3" key="1">
    <citation type="submission" date="2009-11" db="EMBL/GenBank/DDBJ databases">
        <title>Annotation of Allomyces macrogynus ATCC 38327.</title>
        <authorList>
            <consortium name="The Broad Institute Genome Sequencing Platform"/>
            <person name="Russ C."/>
            <person name="Cuomo C."/>
            <person name="Burger G."/>
            <person name="Gray M.W."/>
            <person name="Holland P.W.H."/>
            <person name="King N."/>
            <person name="Lang F.B.F."/>
            <person name="Roger A.J."/>
            <person name="Ruiz-Trillo I."/>
            <person name="Young S.K."/>
            <person name="Zeng Q."/>
            <person name="Gargeya S."/>
            <person name="Fitzgerald M."/>
            <person name="Haas B."/>
            <person name="Abouelleil A."/>
            <person name="Alvarado L."/>
            <person name="Arachchi H.M."/>
            <person name="Berlin A."/>
            <person name="Chapman S.B."/>
            <person name="Gearin G."/>
            <person name="Goldberg J."/>
            <person name="Griggs A."/>
            <person name="Gujja S."/>
            <person name="Hansen M."/>
            <person name="Heiman D."/>
            <person name="Howarth C."/>
            <person name="Larimer J."/>
            <person name="Lui A."/>
            <person name="MacDonald P.J.P."/>
            <person name="McCowen C."/>
            <person name="Montmayeur A."/>
            <person name="Murphy C."/>
            <person name="Neiman D."/>
            <person name="Pearson M."/>
            <person name="Priest M."/>
            <person name="Roberts A."/>
            <person name="Saif S."/>
            <person name="Shea T."/>
            <person name="Sisk P."/>
            <person name="Stolte C."/>
            <person name="Sykes S."/>
            <person name="Wortman J."/>
            <person name="Nusbaum C."/>
            <person name="Birren B."/>
        </authorList>
    </citation>
    <scope>NUCLEOTIDE SEQUENCE [LARGE SCALE GENOMIC DNA]</scope>
    <source>
        <strain evidence="2 3">ATCC 38327</strain>
    </source>
</reference>
<dbReference type="EMBL" id="GG745329">
    <property type="protein sequence ID" value="KNE55243.1"/>
    <property type="molecule type" value="Genomic_DNA"/>
</dbReference>
<dbReference type="Proteomes" id="UP000054350">
    <property type="component" value="Unassembled WGS sequence"/>
</dbReference>
<evidence type="ECO:0000313" key="2">
    <source>
        <dbReference type="EMBL" id="KNE55243.1"/>
    </source>
</evidence>
<name>A0A0L0RY08_ALLM3</name>